<gene>
    <name evidence="2" type="ORF">Cvel_24039</name>
</gene>
<feature type="region of interest" description="Disordered" evidence="1">
    <location>
        <begin position="1"/>
        <end position="31"/>
    </location>
</feature>
<name>A0A0G4GZI1_9ALVE</name>
<sequence length="191" mass="21530">MRVRRANWRRHQNGEHSMLSQEGTRGEREGRPWKGAEELLWPFEWEESLFACLPACLRAGLPVSLQLCLSVCLSVCLPVWKEGHRDWRRDAGGWMKASASIVSASSYEFGVLEVAPKYEENTRCSSQEGTRGEREGRPSKGAEELLWPFEWEESLFACLRAGLPVSLQLCLSVCLCGRKDIGTGEETLEIG</sequence>
<dbReference type="VEuPathDB" id="CryptoDB:Cvel_24039"/>
<organism evidence="2">
    <name type="scientific">Chromera velia CCMP2878</name>
    <dbReference type="NCBI Taxonomy" id="1169474"/>
    <lineage>
        <taxon>Eukaryota</taxon>
        <taxon>Sar</taxon>
        <taxon>Alveolata</taxon>
        <taxon>Colpodellida</taxon>
        <taxon>Chromeraceae</taxon>
        <taxon>Chromera</taxon>
    </lineage>
</organism>
<evidence type="ECO:0000256" key="1">
    <source>
        <dbReference type="SAM" id="MobiDB-lite"/>
    </source>
</evidence>
<accession>A0A0G4GZI1</accession>
<evidence type="ECO:0000313" key="2">
    <source>
        <dbReference type="EMBL" id="CEM36628.1"/>
    </source>
</evidence>
<feature type="compositionally biased region" description="Basic residues" evidence="1">
    <location>
        <begin position="1"/>
        <end position="11"/>
    </location>
</feature>
<protein>
    <submittedName>
        <fullName evidence="2">Uncharacterized protein</fullName>
    </submittedName>
</protein>
<reference evidence="2" key="1">
    <citation type="submission" date="2014-11" db="EMBL/GenBank/DDBJ databases">
        <authorList>
            <person name="Otto D Thomas"/>
            <person name="Naeem Raeece"/>
        </authorList>
    </citation>
    <scope>NUCLEOTIDE SEQUENCE</scope>
</reference>
<dbReference type="EMBL" id="CDMZ01001718">
    <property type="protein sequence ID" value="CEM36628.1"/>
    <property type="molecule type" value="Genomic_DNA"/>
</dbReference>
<proteinExistence type="predicted"/>
<dbReference type="AlphaFoldDB" id="A0A0G4GZI1"/>